<dbReference type="PROSITE" id="PS50053">
    <property type="entry name" value="UBIQUITIN_2"/>
    <property type="match status" value="1"/>
</dbReference>
<dbReference type="Gene3D" id="3.10.20.90">
    <property type="entry name" value="Phosphatidylinositol 3-kinase Catalytic Subunit, Chain A, domain 1"/>
    <property type="match status" value="1"/>
</dbReference>
<evidence type="ECO:0000256" key="2">
    <source>
        <dbReference type="ARBA" id="ARBA00022490"/>
    </source>
</evidence>
<dbReference type="OrthoDB" id="417450at2759"/>
<dbReference type="InterPro" id="IPR019954">
    <property type="entry name" value="Ubiquitin_CS"/>
</dbReference>
<dbReference type="EMBL" id="CAJNOR010004555">
    <property type="protein sequence ID" value="CAF1511264.1"/>
    <property type="molecule type" value="Genomic_DNA"/>
</dbReference>
<dbReference type="Proteomes" id="UP000663828">
    <property type="component" value="Unassembled WGS sequence"/>
</dbReference>
<dbReference type="InterPro" id="IPR019956">
    <property type="entry name" value="Ubiquitin_dom"/>
</dbReference>
<protein>
    <recommendedName>
        <fullName evidence="3">Ubiquitin-like domain-containing protein</fullName>
    </recommendedName>
</protein>
<proteinExistence type="predicted"/>
<keyword evidence="6" id="KW-1185">Reference proteome</keyword>
<gene>
    <name evidence="4" type="ORF">EDS130_LOCUS26397</name>
    <name evidence="5" type="ORF">XAT740_LOCUS40231</name>
</gene>
<dbReference type="SUPFAM" id="SSF54236">
    <property type="entry name" value="Ubiquitin-like"/>
    <property type="match status" value="1"/>
</dbReference>
<dbReference type="InterPro" id="IPR029071">
    <property type="entry name" value="Ubiquitin-like_domsf"/>
</dbReference>
<evidence type="ECO:0000256" key="1">
    <source>
        <dbReference type="ARBA" id="ARBA00004514"/>
    </source>
</evidence>
<dbReference type="PANTHER" id="PTHR46555:SF1">
    <property type="entry name" value="UBIQUITIN-LIKE PROTEIN 4A"/>
    <property type="match status" value="1"/>
</dbReference>
<keyword evidence="2" id="KW-0963">Cytoplasm</keyword>
<comment type="subcellular location">
    <subcellularLocation>
        <location evidence="1">Cytoplasm</location>
        <location evidence="1">Cytosol</location>
    </subcellularLocation>
</comment>
<dbReference type="Proteomes" id="UP000663852">
    <property type="component" value="Unassembled WGS sequence"/>
</dbReference>
<dbReference type="PROSITE" id="PS00299">
    <property type="entry name" value="UBIQUITIN_1"/>
    <property type="match status" value="1"/>
</dbReference>
<comment type="caution">
    <text evidence="5">The sequence shown here is derived from an EMBL/GenBank/DDBJ whole genome shotgun (WGS) entry which is preliminary data.</text>
</comment>
<dbReference type="AlphaFoldDB" id="A0A815U3B9"/>
<dbReference type="SMART" id="SM00213">
    <property type="entry name" value="UBQ"/>
    <property type="match status" value="1"/>
</dbReference>
<dbReference type="GO" id="GO:0051087">
    <property type="term" value="F:protein-folding chaperone binding"/>
    <property type="evidence" value="ECO:0007669"/>
    <property type="project" value="TreeGrafter"/>
</dbReference>
<dbReference type="PRINTS" id="PR00348">
    <property type="entry name" value="UBIQUITIN"/>
</dbReference>
<feature type="domain" description="Ubiquitin-like" evidence="3">
    <location>
        <begin position="1"/>
        <end position="78"/>
    </location>
</feature>
<dbReference type="GO" id="GO:0071816">
    <property type="term" value="P:tail-anchored membrane protein insertion into ER membrane"/>
    <property type="evidence" value="ECO:0007669"/>
    <property type="project" value="TreeGrafter"/>
</dbReference>
<evidence type="ECO:0000313" key="5">
    <source>
        <dbReference type="EMBL" id="CAF1511264.1"/>
    </source>
</evidence>
<sequence>MFIYIKQLNSPGTNEIQLDVSPYDTIQQIKSRLAEQLHIPENQQKLVLKGKPLHDGSICDYQITDGAKLHLIISTQSTPTKPMAANSLINELRILASKWANNPTEREAFVTAFQIEMKNVIDRLSLDDIEKLCADRMNQAV</sequence>
<dbReference type="EMBL" id="CAJNOJ010000160">
    <property type="protein sequence ID" value="CAF1220642.1"/>
    <property type="molecule type" value="Genomic_DNA"/>
</dbReference>
<reference evidence="5" key="1">
    <citation type="submission" date="2021-02" db="EMBL/GenBank/DDBJ databases">
        <authorList>
            <person name="Nowell W R."/>
        </authorList>
    </citation>
    <scope>NUCLEOTIDE SEQUENCE</scope>
</reference>
<dbReference type="GO" id="GO:0071818">
    <property type="term" value="C:BAT3 complex"/>
    <property type="evidence" value="ECO:0007669"/>
    <property type="project" value="TreeGrafter"/>
</dbReference>
<organism evidence="5 6">
    <name type="scientific">Adineta ricciae</name>
    <name type="common">Rotifer</name>
    <dbReference type="NCBI Taxonomy" id="249248"/>
    <lineage>
        <taxon>Eukaryota</taxon>
        <taxon>Metazoa</taxon>
        <taxon>Spiralia</taxon>
        <taxon>Gnathifera</taxon>
        <taxon>Rotifera</taxon>
        <taxon>Eurotatoria</taxon>
        <taxon>Bdelloidea</taxon>
        <taxon>Adinetida</taxon>
        <taxon>Adinetidae</taxon>
        <taxon>Adineta</taxon>
    </lineage>
</organism>
<evidence type="ECO:0000259" key="3">
    <source>
        <dbReference type="PROSITE" id="PS50053"/>
    </source>
</evidence>
<dbReference type="GO" id="GO:0006620">
    <property type="term" value="P:post-translational protein targeting to endoplasmic reticulum membrane"/>
    <property type="evidence" value="ECO:0007669"/>
    <property type="project" value="InterPro"/>
</dbReference>
<evidence type="ECO:0000313" key="4">
    <source>
        <dbReference type="EMBL" id="CAF1220642.1"/>
    </source>
</evidence>
<accession>A0A815U3B9</accession>
<dbReference type="InterPro" id="IPR047154">
    <property type="entry name" value="UBL4A-like"/>
</dbReference>
<dbReference type="Pfam" id="PF00240">
    <property type="entry name" value="ubiquitin"/>
    <property type="match status" value="1"/>
</dbReference>
<name>A0A815U3B9_ADIRI</name>
<evidence type="ECO:0000313" key="6">
    <source>
        <dbReference type="Proteomes" id="UP000663828"/>
    </source>
</evidence>
<dbReference type="InterPro" id="IPR000626">
    <property type="entry name" value="Ubiquitin-like_dom"/>
</dbReference>
<dbReference type="PANTHER" id="PTHR46555">
    <property type="entry name" value="UBIQUITIN-LIKE PROTEIN 4A"/>
    <property type="match status" value="1"/>
</dbReference>